<dbReference type="EMBL" id="CAJHJT010000001">
    <property type="protein sequence ID" value="CAD6993499.1"/>
    <property type="molecule type" value="Genomic_DNA"/>
</dbReference>
<organism evidence="1 2">
    <name type="scientific">Ceratitis capitata</name>
    <name type="common">Mediterranean fruit fly</name>
    <name type="synonym">Tephritis capitata</name>
    <dbReference type="NCBI Taxonomy" id="7213"/>
    <lineage>
        <taxon>Eukaryota</taxon>
        <taxon>Metazoa</taxon>
        <taxon>Ecdysozoa</taxon>
        <taxon>Arthropoda</taxon>
        <taxon>Hexapoda</taxon>
        <taxon>Insecta</taxon>
        <taxon>Pterygota</taxon>
        <taxon>Neoptera</taxon>
        <taxon>Endopterygota</taxon>
        <taxon>Diptera</taxon>
        <taxon>Brachycera</taxon>
        <taxon>Muscomorpha</taxon>
        <taxon>Tephritoidea</taxon>
        <taxon>Tephritidae</taxon>
        <taxon>Ceratitis</taxon>
        <taxon>Ceratitis</taxon>
    </lineage>
</organism>
<dbReference type="AlphaFoldDB" id="A0A811U3L7"/>
<gene>
    <name evidence="1" type="ORF">CCAP1982_LOCUS2312</name>
</gene>
<sequence>MLTPAFERIIIAPERYLLHCTIGRPGRSHCSVGVQQRSAGVAHSQVHNKSIELEKKAGQSAKMDSEIDAKCKGTQLVTRRYQRPDSDLPISPFLKVLKRNDI</sequence>
<evidence type="ECO:0000313" key="1">
    <source>
        <dbReference type="EMBL" id="CAD6993499.1"/>
    </source>
</evidence>
<reference evidence="1" key="1">
    <citation type="submission" date="2020-11" db="EMBL/GenBank/DDBJ databases">
        <authorList>
            <person name="Whitehead M."/>
        </authorList>
    </citation>
    <scope>NUCLEOTIDE SEQUENCE</scope>
    <source>
        <strain evidence="1">EGII</strain>
    </source>
</reference>
<name>A0A811U3L7_CERCA</name>
<accession>A0A811U3L7</accession>
<keyword evidence="2" id="KW-1185">Reference proteome</keyword>
<dbReference type="Proteomes" id="UP000606786">
    <property type="component" value="Unassembled WGS sequence"/>
</dbReference>
<protein>
    <submittedName>
        <fullName evidence="1">(Mediterranean fruit fly) hypothetical protein</fullName>
    </submittedName>
</protein>
<comment type="caution">
    <text evidence="1">The sequence shown here is derived from an EMBL/GenBank/DDBJ whole genome shotgun (WGS) entry which is preliminary data.</text>
</comment>
<proteinExistence type="predicted"/>
<evidence type="ECO:0000313" key="2">
    <source>
        <dbReference type="Proteomes" id="UP000606786"/>
    </source>
</evidence>